<comment type="catalytic activity">
    <reaction evidence="7">
        <text>pyruvate + acetyl-CoA + H2O = (3R)-citramalate + CoA + H(+)</text>
        <dbReference type="Rhea" id="RHEA:19045"/>
        <dbReference type="ChEBI" id="CHEBI:15361"/>
        <dbReference type="ChEBI" id="CHEBI:15377"/>
        <dbReference type="ChEBI" id="CHEBI:15378"/>
        <dbReference type="ChEBI" id="CHEBI:30934"/>
        <dbReference type="ChEBI" id="CHEBI:57287"/>
        <dbReference type="ChEBI" id="CHEBI:57288"/>
        <dbReference type="EC" id="2.3.3.21"/>
    </reaction>
</comment>
<sequence>MDSCNKKIFLYDTTLRDGTQSEDVNFTVIDKIRIAERLIEFGIDCIEGGWPGSNPRDMEFFNALKQNSNIDINKISAFGSTRRAKKTCETDEIIQSLLEAEVPNITVFGKTWDLHVKEALKISLEENITIIHDTVRYLKSKVDKVYYDAEHFFDGYIANPEYAINTLLAARDAGADCVVLCETNGGAMPDKVAEIVSVVKNKLGDYPFGIHAHNDCEMAVANSIVAVRGGASHVQGTINGYGERCGNANLCSIIPNLQLKYGYDCVSQENLAKLKSLSDFLDEIGNLKHNTHRAYVGKSAFAHKGGVHVSAILKNSKTYEHITPELVGNTQRVLLSDLSGKSNLIYKAKEFGLDIEDKSDTIQNVLQQLKELENRGFQYEGAEASFELLIRRAMNTLPEFFDILSYRVIDEKNKSLSVAPMAEATVRVAVNGEIEHTAAGGNGPVNALDKAIRKALIHFYPELKDMALVDYKVRILSSQNGTQATTRVLVVSKDSTSTWSTVGVAENIIDASYQALLDSIIYKLLKVWNNTTPHPYIK</sequence>
<dbReference type="CDD" id="cd07941">
    <property type="entry name" value="DRE_TIM_LeuA3"/>
    <property type="match status" value="1"/>
</dbReference>
<dbReference type="GO" id="GO:0009097">
    <property type="term" value="P:isoleucine biosynthetic process"/>
    <property type="evidence" value="ECO:0007669"/>
    <property type="project" value="UniProtKB-UniRule"/>
</dbReference>
<evidence type="ECO:0000256" key="3">
    <source>
        <dbReference type="ARBA" id="ARBA00022605"/>
    </source>
</evidence>
<dbReference type="GO" id="GO:0009098">
    <property type="term" value="P:L-leucine biosynthetic process"/>
    <property type="evidence" value="ECO:0007669"/>
    <property type="project" value="InterPro"/>
</dbReference>
<dbReference type="PANTHER" id="PTHR43538">
    <property type="entry name" value="ALPHA-IPM SYNTHASE/HOMOCITRATE SYNTHASE"/>
    <property type="match status" value="1"/>
</dbReference>
<dbReference type="SUPFAM" id="SSF110921">
    <property type="entry name" value="2-isopropylmalate synthase LeuA, allosteric (dimerisation) domain"/>
    <property type="match status" value="1"/>
</dbReference>
<reference evidence="11" key="1">
    <citation type="journal article" date="2021" name="PeerJ">
        <title>Extensive microbial diversity within the chicken gut microbiome revealed by metagenomics and culture.</title>
        <authorList>
            <person name="Gilroy R."/>
            <person name="Ravi A."/>
            <person name="Getino M."/>
            <person name="Pursley I."/>
            <person name="Horton D.L."/>
            <person name="Alikhan N.F."/>
            <person name="Baker D."/>
            <person name="Gharbi K."/>
            <person name="Hall N."/>
            <person name="Watson M."/>
            <person name="Adriaenssens E.M."/>
            <person name="Foster-Nyarko E."/>
            <person name="Jarju S."/>
            <person name="Secka A."/>
            <person name="Antonio M."/>
            <person name="Oren A."/>
            <person name="Chaudhuri R.R."/>
            <person name="La Ragione R."/>
            <person name="Hildebrand F."/>
            <person name="Pallen M.J."/>
        </authorList>
    </citation>
    <scope>NUCLEOTIDE SEQUENCE</scope>
    <source>
        <strain evidence="11">ChiW4-1371</strain>
    </source>
</reference>
<keyword evidence="3" id="KW-0028">Amino-acid biosynthesis</keyword>
<keyword evidence="4" id="KW-0412">Isoleucine biosynthesis</keyword>
<dbReference type="SMART" id="SM00917">
    <property type="entry name" value="LeuA_dimer"/>
    <property type="match status" value="1"/>
</dbReference>
<dbReference type="GO" id="GO:0003852">
    <property type="term" value="F:2-isopropylmalate synthase activity"/>
    <property type="evidence" value="ECO:0007669"/>
    <property type="project" value="InterPro"/>
</dbReference>
<organism evidence="11 12">
    <name type="scientific">Candidatus Mucispirillum faecigallinarum</name>
    <dbReference type="NCBI Taxonomy" id="2838699"/>
    <lineage>
        <taxon>Bacteria</taxon>
        <taxon>Pseudomonadati</taxon>
        <taxon>Deferribacterota</taxon>
        <taxon>Deferribacteres</taxon>
        <taxon>Deferribacterales</taxon>
        <taxon>Mucispirillaceae</taxon>
        <taxon>Mucispirillum</taxon>
    </lineage>
</organism>
<dbReference type="Gene3D" id="3.20.20.70">
    <property type="entry name" value="Aldolase class I"/>
    <property type="match status" value="1"/>
</dbReference>
<dbReference type="Pfam" id="PF08502">
    <property type="entry name" value="LeuA_dimer"/>
    <property type="match status" value="1"/>
</dbReference>
<protein>
    <recommendedName>
        <fullName evidence="8">Citramalate synthase</fullName>
        <ecNumber evidence="8">2.3.3.21</ecNumber>
    </recommendedName>
</protein>
<evidence type="ECO:0000256" key="5">
    <source>
        <dbReference type="ARBA" id="ARBA00022679"/>
    </source>
</evidence>
<evidence type="ECO:0000313" key="12">
    <source>
        <dbReference type="Proteomes" id="UP000824176"/>
    </source>
</evidence>
<evidence type="ECO:0000313" key="11">
    <source>
        <dbReference type="EMBL" id="HIZ88364.1"/>
    </source>
</evidence>
<dbReference type="PROSITE" id="PS50991">
    <property type="entry name" value="PYR_CT"/>
    <property type="match status" value="1"/>
</dbReference>
<dbReference type="InterPro" id="IPR013785">
    <property type="entry name" value="Aldolase_TIM"/>
</dbReference>
<keyword evidence="5 9" id="KW-0808">Transferase</keyword>
<gene>
    <name evidence="11" type="primary">cimA</name>
    <name evidence="11" type="ORF">H9804_00315</name>
</gene>
<dbReference type="NCBIfam" id="TIGR00977">
    <property type="entry name" value="citramal_synth"/>
    <property type="match status" value="1"/>
</dbReference>
<keyword evidence="11" id="KW-0012">Acyltransferase</keyword>
<proteinExistence type="inferred from homology"/>
<keyword evidence="6" id="KW-0100">Branched-chain amino acid biosynthesis</keyword>
<dbReference type="EC" id="2.3.3.21" evidence="8"/>
<name>A0A9D2GS65_9BACT</name>
<dbReference type="InterPro" id="IPR013709">
    <property type="entry name" value="2-isopropylmalate_synth_dimer"/>
</dbReference>
<reference evidence="11" key="2">
    <citation type="submission" date="2021-04" db="EMBL/GenBank/DDBJ databases">
        <authorList>
            <person name="Gilroy R."/>
        </authorList>
    </citation>
    <scope>NUCLEOTIDE SEQUENCE</scope>
    <source>
        <strain evidence="11">ChiW4-1371</strain>
    </source>
</reference>
<dbReference type="EMBL" id="DXAQ01000005">
    <property type="protein sequence ID" value="HIZ88364.1"/>
    <property type="molecule type" value="Genomic_DNA"/>
</dbReference>
<dbReference type="GO" id="GO:0043714">
    <property type="term" value="F:(R)-citramalate synthase activity"/>
    <property type="evidence" value="ECO:0007669"/>
    <property type="project" value="UniProtKB-UniRule"/>
</dbReference>
<dbReference type="Pfam" id="PF22617">
    <property type="entry name" value="HCS_D2"/>
    <property type="match status" value="1"/>
</dbReference>
<comment type="pathway">
    <text evidence="1">Amino-acid biosynthesis; L-isoleucine biosynthesis; 2-oxobutanoate from pyruvate: step 1/3.</text>
</comment>
<dbReference type="Pfam" id="PF00682">
    <property type="entry name" value="HMGL-like"/>
    <property type="match status" value="1"/>
</dbReference>
<evidence type="ECO:0000259" key="10">
    <source>
        <dbReference type="PROSITE" id="PS50991"/>
    </source>
</evidence>
<evidence type="ECO:0000256" key="6">
    <source>
        <dbReference type="ARBA" id="ARBA00023304"/>
    </source>
</evidence>
<evidence type="ECO:0000256" key="4">
    <source>
        <dbReference type="ARBA" id="ARBA00022624"/>
    </source>
</evidence>
<evidence type="ECO:0000256" key="1">
    <source>
        <dbReference type="ARBA" id="ARBA00004743"/>
    </source>
</evidence>
<dbReference type="PROSITE" id="PS00815">
    <property type="entry name" value="AIPM_HOMOCIT_SYNTH_1"/>
    <property type="match status" value="1"/>
</dbReference>
<evidence type="ECO:0000256" key="7">
    <source>
        <dbReference type="ARBA" id="ARBA00048263"/>
    </source>
</evidence>
<dbReference type="InterPro" id="IPR002034">
    <property type="entry name" value="AIPM/Hcit_synth_CS"/>
</dbReference>
<dbReference type="AlphaFoldDB" id="A0A9D2GS65"/>
<dbReference type="InterPro" id="IPR036230">
    <property type="entry name" value="LeuA_allosteric_dom_sf"/>
</dbReference>
<dbReference type="Gene3D" id="1.10.238.260">
    <property type="match status" value="1"/>
</dbReference>
<comment type="similarity">
    <text evidence="2 9">Belongs to the alpha-IPM synthase/homocitrate synthase family.</text>
</comment>
<dbReference type="InterPro" id="IPR005675">
    <property type="entry name" value="Citramal_synthase"/>
</dbReference>
<feature type="domain" description="Pyruvate carboxyltransferase" evidence="10">
    <location>
        <begin position="8"/>
        <end position="272"/>
    </location>
</feature>
<dbReference type="PANTHER" id="PTHR43538:SF1">
    <property type="entry name" value="(R)-CITRAMALATE SYNTHASE"/>
    <property type="match status" value="1"/>
</dbReference>
<dbReference type="InterPro" id="IPR054691">
    <property type="entry name" value="LeuA/HCS_post-cat"/>
</dbReference>
<comment type="caution">
    <text evidence="11">The sequence shown here is derived from an EMBL/GenBank/DDBJ whole genome shotgun (WGS) entry which is preliminary data.</text>
</comment>
<dbReference type="Gene3D" id="3.30.160.270">
    <property type="match status" value="1"/>
</dbReference>
<evidence type="ECO:0000256" key="9">
    <source>
        <dbReference type="RuleBase" id="RU003523"/>
    </source>
</evidence>
<dbReference type="SUPFAM" id="SSF51569">
    <property type="entry name" value="Aldolase"/>
    <property type="match status" value="1"/>
</dbReference>
<dbReference type="InterPro" id="IPR000891">
    <property type="entry name" value="PYR_CT"/>
</dbReference>
<dbReference type="Proteomes" id="UP000824176">
    <property type="component" value="Unassembled WGS sequence"/>
</dbReference>
<evidence type="ECO:0000256" key="2">
    <source>
        <dbReference type="ARBA" id="ARBA00006154"/>
    </source>
</evidence>
<accession>A0A9D2GS65</accession>
<evidence type="ECO:0000256" key="8">
    <source>
        <dbReference type="NCBIfam" id="TIGR00977"/>
    </source>
</evidence>